<dbReference type="InterPro" id="IPR036259">
    <property type="entry name" value="MFS_trans_sf"/>
</dbReference>
<feature type="transmembrane region" description="Helical" evidence="8">
    <location>
        <begin position="224"/>
        <end position="246"/>
    </location>
</feature>
<evidence type="ECO:0000256" key="6">
    <source>
        <dbReference type="ARBA" id="ARBA00023136"/>
    </source>
</evidence>
<proteinExistence type="inferred from homology"/>
<evidence type="ECO:0000256" key="3">
    <source>
        <dbReference type="ARBA" id="ARBA00022448"/>
    </source>
</evidence>
<dbReference type="PIRSF" id="PIRSF016379">
    <property type="entry name" value="ENT"/>
    <property type="match status" value="1"/>
</dbReference>
<evidence type="ECO:0000256" key="7">
    <source>
        <dbReference type="SAM" id="MobiDB-lite"/>
    </source>
</evidence>
<evidence type="ECO:0000256" key="8">
    <source>
        <dbReference type="SAM" id="Phobius"/>
    </source>
</evidence>
<feature type="transmembrane region" description="Helical" evidence="8">
    <location>
        <begin position="40"/>
        <end position="60"/>
    </location>
</feature>
<feature type="region of interest" description="Disordered" evidence="7">
    <location>
        <begin position="1"/>
        <end position="32"/>
    </location>
</feature>
<dbReference type="GO" id="GO:0015205">
    <property type="term" value="F:nucleobase transmembrane transporter activity"/>
    <property type="evidence" value="ECO:0007669"/>
    <property type="project" value="TreeGrafter"/>
</dbReference>
<evidence type="ECO:0000256" key="1">
    <source>
        <dbReference type="ARBA" id="ARBA00004141"/>
    </source>
</evidence>
<feature type="transmembrane region" description="Helical" evidence="8">
    <location>
        <begin position="80"/>
        <end position="101"/>
    </location>
</feature>
<feature type="transmembrane region" description="Helical" evidence="8">
    <location>
        <begin position="284"/>
        <end position="304"/>
    </location>
</feature>
<dbReference type="AlphaFoldDB" id="A0AAE0DNV1"/>
<gene>
    <name evidence="9" type="ORF">OEA41_008459</name>
</gene>
<keyword evidence="5 8" id="KW-1133">Transmembrane helix</keyword>
<reference evidence="9" key="1">
    <citation type="submission" date="2022-11" db="EMBL/GenBank/DDBJ databases">
        <title>Chromosomal genome sequence assembly and mating type (MAT) locus characterization of the leprose asexual lichenized fungus Lepraria neglecta (Nyl.) Erichsen.</title>
        <authorList>
            <person name="Allen J.L."/>
            <person name="Pfeffer B."/>
        </authorList>
    </citation>
    <scope>NUCLEOTIDE SEQUENCE</scope>
    <source>
        <strain evidence="9">Allen 5258</strain>
    </source>
</reference>
<dbReference type="InterPro" id="IPR002259">
    <property type="entry name" value="Eqnu_transpt"/>
</dbReference>
<sequence length="449" mass="48852">MDRLRKALNQQPSSPAYEPLDNDPDGDTTHRKAPHHRFSWLEYSIFLLLGISMLWAWNMFLAASPYFQHRFRTSPSLLTSFPSALISVSCITNLVSMLLLTHLQSRANYPNRIILSLILNIVAFTLLALSTVMFRGVSPGVYFGFLMAIVFTASLAAGFCQNGVFAYVSGFGVGEYTQAIMTGQGVAGVLPCIAQIVSVLSVNEPDADAGKDGGTVPQESGKSAFAYFLTATAVSVAALLAFFLLLRRHLDASTEAKSPISDADDSEHPTPRKVVGMWTLFKKLHYLAAAVFLTFAITMVFPVFTQQITSVRPADTAPRILQPACFIPLAFLLWNAGDLAGRLVTLNPKLTLVRWPRTIFLMALARGVFIPLYLLCNIHGRGAAISSDLFYLVIVQFLFGLSNGYLGSTCMMGAGEWVDVEEREAAGGFMGLMLVFGLTAGSLLSFSVA</sequence>
<accession>A0AAE0DNV1</accession>
<feature type="transmembrane region" description="Helical" evidence="8">
    <location>
        <begin position="140"/>
        <end position="160"/>
    </location>
</feature>
<evidence type="ECO:0008006" key="11">
    <source>
        <dbReference type="Google" id="ProtNLM"/>
    </source>
</evidence>
<keyword evidence="4 8" id="KW-0812">Transmembrane</keyword>
<evidence type="ECO:0000256" key="4">
    <source>
        <dbReference type="ARBA" id="ARBA00022692"/>
    </source>
</evidence>
<dbReference type="GO" id="GO:0000329">
    <property type="term" value="C:fungal-type vacuole membrane"/>
    <property type="evidence" value="ECO:0007669"/>
    <property type="project" value="TreeGrafter"/>
</dbReference>
<organism evidence="9 10">
    <name type="scientific">Lepraria neglecta</name>
    <dbReference type="NCBI Taxonomy" id="209136"/>
    <lineage>
        <taxon>Eukaryota</taxon>
        <taxon>Fungi</taxon>
        <taxon>Dikarya</taxon>
        <taxon>Ascomycota</taxon>
        <taxon>Pezizomycotina</taxon>
        <taxon>Lecanoromycetes</taxon>
        <taxon>OSLEUM clade</taxon>
        <taxon>Lecanoromycetidae</taxon>
        <taxon>Lecanorales</taxon>
        <taxon>Lecanorineae</taxon>
        <taxon>Stereocaulaceae</taxon>
        <taxon>Lepraria</taxon>
    </lineage>
</organism>
<comment type="subcellular location">
    <subcellularLocation>
        <location evidence="1">Membrane</location>
        <topology evidence="1">Multi-pass membrane protein</topology>
    </subcellularLocation>
</comment>
<comment type="similarity">
    <text evidence="2">Belongs to the SLC29A/ENT transporter (TC 2.A.57) family.</text>
</comment>
<keyword evidence="3" id="KW-0813">Transport</keyword>
<dbReference type="PRINTS" id="PR01130">
    <property type="entry name" value="DERENTRNSPRT"/>
</dbReference>
<protein>
    <recommendedName>
        <fullName evidence="11">Nucleoside transporter family</fullName>
    </recommendedName>
</protein>
<dbReference type="PANTHER" id="PTHR10332">
    <property type="entry name" value="EQUILIBRATIVE NUCLEOSIDE TRANSPORTER"/>
    <property type="match status" value="1"/>
</dbReference>
<feature type="transmembrane region" description="Helical" evidence="8">
    <location>
        <begin position="388"/>
        <end position="406"/>
    </location>
</feature>
<evidence type="ECO:0000313" key="9">
    <source>
        <dbReference type="EMBL" id="KAK3177131.1"/>
    </source>
</evidence>
<dbReference type="SUPFAM" id="SSF103473">
    <property type="entry name" value="MFS general substrate transporter"/>
    <property type="match status" value="1"/>
</dbReference>
<comment type="caution">
    <text evidence="9">The sequence shown here is derived from an EMBL/GenBank/DDBJ whole genome shotgun (WGS) entry which is preliminary data.</text>
</comment>
<dbReference type="GO" id="GO:0034257">
    <property type="term" value="F:nicotinamide riboside transmembrane transporter activity"/>
    <property type="evidence" value="ECO:0007669"/>
    <property type="project" value="TreeGrafter"/>
</dbReference>
<evidence type="ECO:0000256" key="5">
    <source>
        <dbReference type="ARBA" id="ARBA00022989"/>
    </source>
</evidence>
<dbReference type="EMBL" id="JASNWA010000004">
    <property type="protein sequence ID" value="KAK3177131.1"/>
    <property type="molecule type" value="Genomic_DNA"/>
</dbReference>
<dbReference type="PANTHER" id="PTHR10332:SF88">
    <property type="entry name" value="EQUILIBRATIVE NUCLEOSIDE TRANSPORTER 1, ISOFORM A"/>
    <property type="match status" value="1"/>
</dbReference>
<name>A0AAE0DNV1_9LECA</name>
<dbReference type="Pfam" id="PF01733">
    <property type="entry name" value="Nucleoside_tran"/>
    <property type="match status" value="2"/>
</dbReference>
<feature type="transmembrane region" description="Helical" evidence="8">
    <location>
        <begin position="426"/>
        <end position="446"/>
    </location>
</feature>
<evidence type="ECO:0000256" key="2">
    <source>
        <dbReference type="ARBA" id="ARBA00007965"/>
    </source>
</evidence>
<feature type="transmembrane region" description="Helical" evidence="8">
    <location>
        <begin position="113"/>
        <end position="134"/>
    </location>
</feature>
<feature type="transmembrane region" description="Helical" evidence="8">
    <location>
        <begin position="357"/>
        <end position="376"/>
    </location>
</feature>
<dbReference type="GO" id="GO:0005886">
    <property type="term" value="C:plasma membrane"/>
    <property type="evidence" value="ECO:0007669"/>
    <property type="project" value="TreeGrafter"/>
</dbReference>
<keyword evidence="6 8" id="KW-0472">Membrane</keyword>
<keyword evidence="10" id="KW-1185">Reference proteome</keyword>
<evidence type="ECO:0000313" key="10">
    <source>
        <dbReference type="Proteomes" id="UP001276659"/>
    </source>
</evidence>
<dbReference type="Proteomes" id="UP001276659">
    <property type="component" value="Unassembled WGS sequence"/>
</dbReference>